<dbReference type="Proteomes" id="UP000186666">
    <property type="component" value="Unassembled WGS sequence"/>
</dbReference>
<protein>
    <submittedName>
        <fullName evidence="1">Uncharacterized protein</fullName>
    </submittedName>
</protein>
<organism evidence="1 2">
    <name type="scientific">Paenibacillus macquariensis</name>
    <dbReference type="NCBI Taxonomy" id="948756"/>
    <lineage>
        <taxon>Bacteria</taxon>
        <taxon>Bacillati</taxon>
        <taxon>Bacillota</taxon>
        <taxon>Bacilli</taxon>
        <taxon>Bacillales</taxon>
        <taxon>Paenibacillaceae</taxon>
        <taxon>Paenibacillus</taxon>
    </lineage>
</organism>
<proteinExistence type="predicted"/>
<comment type="caution">
    <text evidence="1">The sequence shown here is derived from an EMBL/GenBank/DDBJ whole genome shotgun (WGS) entry which is preliminary data.</text>
</comment>
<reference evidence="1 2" key="1">
    <citation type="submission" date="2017-01" db="EMBL/GenBank/DDBJ databases">
        <authorList>
            <person name="Varghese N."/>
            <person name="Submissions S."/>
        </authorList>
    </citation>
    <scope>NUCLEOTIDE SEQUENCE [LARGE SCALE GENOMIC DNA]</scope>
    <source>
        <strain evidence="1 2">ATCC 23464</strain>
    </source>
</reference>
<evidence type="ECO:0000313" key="1">
    <source>
        <dbReference type="EMBL" id="SIQ92601.1"/>
    </source>
</evidence>
<dbReference type="EMBL" id="FTNK01000005">
    <property type="protein sequence ID" value="SIQ92601.1"/>
    <property type="molecule type" value="Genomic_DNA"/>
</dbReference>
<accession>A0ABY1JX78</accession>
<keyword evidence="2" id="KW-1185">Reference proteome</keyword>
<name>A0ABY1JX78_9BACL</name>
<evidence type="ECO:0000313" key="2">
    <source>
        <dbReference type="Proteomes" id="UP000186666"/>
    </source>
</evidence>
<dbReference type="RefSeq" id="WP_068586853.1">
    <property type="nucleotide sequence ID" value="NZ_FTNK01000005.1"/>
</dbReference>
<gene>
    <name evidence="1" type="ORF">SAMN05421578_10580</name>
</gene>
<sequence length="84" mass="10098">MKYQFKGIIRGTYSWFQASGFEEVAVYKFEDENLHELLDGLAIDEWSFVLKVNGRRIKNVIQYLKRNKLNPENYMRYQNGEWVA</sequence>